<feature type="domain" description="Response regulatory" evidence="3">
    <location>
        <begin position="8"/>
        <end position="131"/>
    </location>
</feature>
<organism evidence="4 5">
    <name type="scientific">Leptospira ryugenii</name>
    <dbReference type="NCBI Taxonomy" id="1917863"/>
    <lineage>
        <taxon>Bacteria</taxon>
        <taxon>Pseudomonadati</taxon>
        <taxon>Spirochaetota</taxon>
        <taxon>Spirochaetia</taxon>
        <taxon>Leptospirales</taxon>
        <taxon>Leptospiraceae</taxon>
        <taxon>Leptospira</taxon>
    </lineage>
</organism>
<dbReference type="PANTHER" id="PTHR44591:SF19">
    <property type="entry name" value="TWO-COMPONENT RESPONSE REGULATOR-RELATED"/>
    <property type="match status" value="1"/>
</dbReference>
<dbReference type="InterPro" id="IPR011006">
    <property type="entry name" value="CheY-like_superfamily"/>
</dbReference>
<dbReference type="AlphaFoldDB" id="A0A2P2DZC6"/>
<feature type="modified residue" description="4-aspartylphosphate" evidence="2">
    <location>
        <position position="65"/>
    </location>
</feature>
<name>A0A2P2DZC6_9LEPT</name>
<dbReference type="SUPFAM" id="SSF52172">
    <property type="entry name" value="CheY-like"/>
    <property type="match status" value="1"/>
</dbReference>
<proteinExistence type="predicted"/>
<accession>A0A2P2DZC6</accession>
<comment type="caution">
    <text evidence="4">The sequence shown here is derived from an EMBL/GenBank/DDBJ whole genome shotgun (WGS) entry which is preliminary data.</text>
</comment>
<reference evidence="4 5" key="1">
    <citation type="submission" date="2018-02" db="EMBL/GenBank/DDBJ databases">
        <title>Novel Leptospira species isolated from soil and water in Japan.</title>
        <authorList>
            <person name="Nakao R."/>
            <person name="Masuzawa T."/>
        </authorList>
    </citation>
    <scope>NUCLEOTIDE SEQUENCE [LARGE SCALE GENOMIC DNA]</scope>
    <source>
        <strain evidence="4 5">YH101</strain>
    </source>
</reference>
<gene>
    <name evidence="4" type="ORF">LPTSP4_15000</name>
</gene>
<dbReference type="PROSITE" id="PS50110">
    <property type="entry name" value="RESPONSE_REGULATORY"/>
    <property type="match status" value="1"/>
</dbReference>
<evidence type="ECO:0000256" key="2">
    <source>
        <dbReference type="PROSITE-ProRule" id="PRU00169"/>
    </source>
</evidence>
<evidence type="ECO:0000256" key="1">
    <source>
        <dbReference type="ARBA" id="ARBA00022553"/>
    </source>
</evidence>
<dbReference type="InterPro" id="IPR050595">
    <property type="entry name" value="Bact_response_regulator"/>
</dbReference>
<dbReference type="RefSeq" id="WP_209452000.1">
    <property type="nucleotide sequence ID" value="NZ_BFBB01000003.1"/>
</dbReference>
<protein>
    <recommendedName>
        <fullName evidence="3">Response regulatory domain-containing protein</fullName>
    </recommendedName>
</protein>
<dbReference type="GO" id="GO:0000160">
    <property type="term" value="P:phosphorelay signal transduction system"/>
    <property type="evidence" value="ECO:0007669"/>
    <property type="project" value="InterPro"/>
</dbReference>
<dbReference type="EMBL" id="BFBB01000003">
    <property type="protein sequence ID" value="GBF49979.1"/>
    <property type="molecule type" value="Genomic_DNA"/>
</dbReference>
<dbReference type="Proteomes" id="UP000245133">
    <property type="component" value="Unassembled WGS sequence"/>
</dbReference>
<dbReference type="Gene3D" id="3.40.50.2300">
    <property type="match status" value="1"/>
</dbReference>
<dbReference type="InterPro" id="IPR001789">
    <property type="entry name" value="Sig_transdc_resp-reg_receiver"/>
</dbReference>
<dbReference type="PANTHER" id="PTHR44591">
    <property type="entry name" value="STRESS RESPONSE REGULATOR PROTEIN 1"/>
    <property type="match status" value="1"/>
</dbReference>
<sequence>MNSERKFMFLCVDDEVTVLESLKEQLRNAFGNSFLYETAESAAEAIDIIDDTLDPNNSIVIVVSDWLMPGMKGDEFMIHLELNFPNIKKILLTGQVDPASLERAKRVGGVDYVITKPWKKDHLISVIRELQVLPTL</sequence>
<evidence type="ECO:0000259" key="3">
    <source>
        <dbReference type="PROSITE" id="PS50110"/>
    </source>
</evidence>
<dbReference type="SMART" id="SM00448">
    <property type="entry name" value="REC"/>
    <property type="match status" value="1"/>
</dbReference>
<evidence type="ECO:0000313" key="4">
    <source>
        <dbReference type="EMBL" id="GBF49979.1"/>
    </source>
</evidence>
<evidence type="ECO:0000313" key="5">
    <source>
        <dbReference type="Proteomes" id="UP000245133"/>
    </source>
</evidence>
<dbReference type="Pfam" id="PF00072">
    <property type="entry name" value="Response_reg"/>
    <property type="match status" value="1"/>
</dbReference>
<keyword evidence="1 2" id="KW-0597">Phosphoprotein</keyword>
<keyword evidence="5" id="KW-1185">Reference proteome</keyword>